<evidence type="ECO:0000313" key="14">
    <source>
        <dbReference type="Proteomes" id="UP000032614"/>
    </source>
</evidence>
<dbReference type="PANTHER" id="PTHR34501:SF9">
    <property type="entry name" value="MAJOR OUTER MEMBRANE PROTEIN P.IA"/>
    <property type="match status" value="1"/>
</dbReference>
<evidence type="ECO:0000256" key="8">
    <source>
        <dbReference type="ARBA" id="ARBA00023114"/>
    </source>
</evidence>
<dbReference type="GO" id="GO:0034220">
    <property type="term" value="P:monoatomic ion transmembrane transport"/>
    <property type="evidence" value="ECO:0007669"/>
    <property type="project" value="InterPro"/>
</dbReference>
<keyword evidence="6 11" id="KW-0732">Signal</keyword>
<dbReference type="GO" id="GO:0046930">
    <property type="term" value="C:pore complex"/>
    <property type="evidence" value="ECO:0007669"/>
    <property type="project" value="UniProtKB-KW"/>
</dbReference>
<dbReference type="Gene3D" id="2.40.160.10">
    <property type="entry name" value="Porin"/>
    <property type="match status" value="1"/>
</dbReference>
<evidence type="ECO:0000256" key="6">
    <source>
        <dbReference type="ARBA" id="ARBA00022729"/>
    </source>
</evidence>
<accession>A0AAU8TDG1</accession>
<dbReference type="GO" id="GO:0015288">
    <property type="term" value="F:porin activity"/>
    <property type="evidence" value="ECO:0007669"/>
    <property type="project" value="UniProtKB-KW"/>
</dbReference>
<keyword evidence="8" id="KW-0626">Porin</keyword>
<organism evidence="13 14">
    <name type="scientific">Paraburkholderia fungorum</name>
    <dbReference type="NCBI Taxonomy" id="134537"/>
    <lineage>
        <taxon>Bacteria</taxon>
        <taxon>Pseudomonadati</taxon>
        <taxon>Pseudomonadota</taxon>
        <taxon>Betaproteobacteria</taxon>
        <taxon>Burkholderiales</taxon>
        <taxon>Burkholderiaceae</taxon>
        <taxon>Paraburkholderia</taxon>
    </lineage>
</organism>
<protein>
    <submittedName>
        <fullName evidence="13">Gram-negative porin family protein</fullName>
    </submittedName>
</protein>
<feature type="chain" id="PRO_5043818171" evidence="11">
    <location>
        <begin position="25"/>
        <end position="387"/>
    </location>
</feature>
<dbReference type="InterPro" id="IPR001702">
    <property type="entry name" value="Porin_Gram-ve"/>
</dbReference>
<dbReference type="EMBL" id="CP010027">
    <property type="protein sequence ID" value="AJZ62034.1"/>
    <property type="molecule type" value="Genomic_DNA"/>
</dbReference>
<evidence type="ECO:0000256" key="11">
    <source>
        <dbReference type="SAM" id="SignalP"/>
    </source>
</evidence>
<evidence type="ECO:0000256" key="9">
    <source>
        <dbReference type="ARBA" id="ARBA00023136"/>
    </source>
</evidence>
<dbReference type="InterPro" id="IPR033900">
    <property type="entry name" value="Gram_neg_porin_domain"/>
</dbReference>
<reference evidence="13 14" key="1">
    <citation type="journal article" date="2015" name="Genome Announc.">
        <title>Complete genome sequences for 59 burkholderia isolates, both pathogenic and near neighbor.</title>
        <authorList>
            <person name="Johnson S.L."/>
            <person name="Bishop-Lilly K.A."/>
            <person name="Ladner J.T."/>
            <person name="Daligault H.E."/>
            <person name="Davenport K.W."/>
            <person name="Jaissle J."/>
            <person name="Frey K.G."/>
            <person name="Koroleva G.I."/>
            <person name="Bruce D.C."/>
            <person name="Coyne S.R."/>
            <person name="Broomall S.M."/>
            <person name="Li P.E."/>
            <person name="Teshima H."/>
            <person name="Gibbons H.S."/>
            <person name="Palacios G.F."/>
            <person name="Rosenzweig C.N."/>
            <person name="Redden C.L."/>
            <person name="Xu Y."/>
            <person name="Minogue T.D."/>
            <person name="Chain P.S."/>
        </authorList>
    </citation>
    <scope>NUCLEOTIDE SEQUENCE [LARGE SCALE GENOMIC DNA]</scope>
    <source>
        <strain evidence="13 14">ATCC BAA-463</strain>
    </source>
</reference>
<keyword evidence="9" id="KW-0472">Membrane</keyword>
<dbReference type="PANTHER" id="PTHR34501">
    <property type="entry name" value="PROTEIN YDDL-RELATED"/>
    <property type="match status" value="1"/>
</dbReference>
<keyword evidence="5" id="KW-0812">Transmembrane</keyword>
<keyword evidence="4" id="KW-1134">Transmembrane beta strand</keyword>
<dbReference type="RefSeq" id="WP_081832895.1">
    <property type="nucleotide sequence ID" value="NZ_CADFGE010000003.1"/>
</dbReference>
<proteinExistence type="predicted"/>
<gene>
    <name evidence="13" type="ORF">OI25_4810</name>
</gene>
<dbReference type="Proteomes" id="UP000032614">
    <property type="component" value="Chromosome 2"/>
</dbReference>
<dbReference type="PRINTS" id="PR00182">
    <property type="entry name" value="ECOLNEIPORIN"/>
</dbReference>
<dbReference type="InterPro" id="IPR023614">
    <property type="entry name" value="Porin_dom_sf"/>
</dbReference>
<dbReference type="SUPFAM" id="SSF56935">
    <property type="entry name" value="Porins"/>
    <property type="match status" value="1"/>
</dbReference>
<keyword evidence="3" id="KW-0813">Transport</keyword>
<evidence type="ECO:0000256" key="3">
    <source>
        <dbReference type="ARBA" id="ARBA00022448"/>
    </source>
</evidence>
<keyword evidence="10" id="KW-0998">Cell outer membrane</keyword>
<evidence type="ECO:0000313" key="13">
    <source>
        <dbReference type="EMBL" id="AJZ62034.1"/>
    </source>
</evidence>
<dbReference type="KEGG" id="bfn:OI25_4810"/>
<dbReference type="AlphaFoldDB" id="A0AAU8TDG1"/>
<evidence type="ECO:0000256" key="4">
    <source>
        <dbReference type="ARBA" id="ARBA00022452"/>
    </source>
</evidence>
<evidence type="ECO:0000256" key="10">
    <source>
        <dbReference type="ARBA" id="ARBA00023237"/>
    </source>
</evidence>
<feature type="domain" description="Porin" evidence="12">
    <location>
        <begin position="13"/>
        <end position="348"/>
    </location>
</feature>
<evidence type="ECO:0000256" key="5">
    <source>
        <dbReference type="ARBA" id="ARBA00022692"/>
    </source>
</evidence>
<sequence length="387" mass="40088">MKKRSFQVLATLGVLGAATTSAHAQSSVTLYGLIDTSLVYSNSQKGHSNLQMSSGTLSGSRWGLRGQEDLGGGLSALFVLENGFSSTAGTLGQNGREFGRAAYVGLSGGFGKVTAGRQNDTSADFLGALTAANQWAGGLGAHPGNTDNLYVNERISNSVKFTSNDYAGFRFSGLYSFGGTAGDFSNNRVWGLGATYANGPFVVAASYMNATTPNTGLFDGTAGTAAISPNNTPIYSGYASARTLQIAAVGGAYTFGAATFGLIYSNSKFKDLGSGAASAPVARFAGDTATFDNVEANFRYQLTPATLLGVAYNYTRTHGAGDAHYNQVNAGADYFLSKRTDVYLSAGWQAASGIDSTGRAATAALWPITASSTSHQFVTALGLRHKF</sequence>
<evidence type="ECO:0000256" key="2">
    <source>
        <dbReference type="ARBA" id="ARBA00011233"/>
    </source>
</evidence>
<feature type="signal peptide" evidence="11">
    <location>
        <begin position="1"/>
        <end position="24"/>
    </location>
</feature>
<keyword evidence="7" id="KW-0406">Ion transport</keyword>
<evidence type="ECO:0000256" key="7">
    <source>
        <dbReference type="ARBA" id="ARBA00023065"/>
    </source>
</evidence>
<dbReference type="GeneID" id="66518677"/>
<evidence type="ECO:0000259" key="12">
    <source>
        <dbReference type="Pfam" id="PF13609"/>
    </source>
</evidence>
<dbReference type="GO" id="GO:0009279">
    <property type="term" value="C:cell outer membrane"/>
    <property type="evidence" value="ECO:0007669"/>
    <property type="project" value="UniProtKB-SubCell"/>
</dbReference>
<comment type="subcellular location">
    <subcellularLocation>
        <location evidence="1">Cell outer membrane</location>
        <topology evidence="1">Multi-pass membrane protein</topology>
    </subcellularLocation>
</comment>
<dbReference type="Pfam" id="PF13609">
    <property type="entry name" value="Porin_4"/>
    <property type="match status" value="1"/>
</dbReference>
<dbReference type="PRINTS" id="PR00184">
    <property type="entry name" value="NEISSPPORIN"/>
</dbReference>
<comment type="subunit">
    <text evidence="2">Homotrimer.</text>
</comment>
<evidence type="ECO:0000256" key="1">
    <source>
        <dbReference type="ARBA" id="ARBA00004571"/>
    </source>
</evidence>
<dbReference type="CDD" id="cd00342">
    <property type="entry name" value="gram_neg_porins"/>
    <property type="match status" value="1"/>
</dbReference>
<name>A0AAU8TDG1_9BURK</name>
<dbReference type="InterPro" id="IPR002299">
    <property type="entry name" value="Porin_Neis"/>
</dbReference>
<dbReference type="InterPro" id="IPR050298">
    <property type="entry name" value="Gram-neg_bact_OMP"/>
</dbReference>